<dbReference type="Gene3D" id="3.40.630.30">
    <property type="match status" value="1"/>
</dbReference>
<keyword evidence="1 4" id="KW-0808">Transferase</keyword>
<organism evidence="4 5">
    <name type="scientific">Maridesulfovibrio ferrireducens</name>
    <dbReference type="NCBI Taxonomy" id="246191"/>
    <lineage>
        <taxon>Bacteria</taxon>
        <taxon>Pseudomonadati</taxon>
        <taxon>Thermodesulfobacteriota</taxon>
        <taxon>Desulfovibrionia</taxon>
        <taxon>Desulfovibrionales</taxon>
        <taxon>Desulfovibrionaceae</taxon>
        <taxon>Maridesulfovibrio</taxon>
    </lineage>
</organism>
<evidence type="ECO:0000256" key="1">
    <source>
        <dbReference type="ARBA" id="ARBA00022679"/>
    </source>
</evidence>
<proteinExistence type="predicted"/>
<evidence type="ECO:0000256" key="2">
    <source>
        <dbReference type="ARBA" id="ARBA00023315"/>
    </source>
</evidence>
<dbReference type="CDD" id="cd04301">
    <property type="entry name" value="NAT_SF"/>
    <property type="match status" value="1"/>
</dbReference>
<evidence type="ECO:0000313" key="5">
    <source>
        <dbReference type="Proteomes" id="UP000199053"/>
    </source>
</evidence>
<dbReference type="GO" id="GO:0016747">
    <property type="term" value="F:acyltransferase activity, transferring groups other than amino-acyl groups"/>
    <property type="evidence" value="ECO:0007669"/>
    <property type="project" value="InterPro"/>
</dbReference>
<dbReference type="InterPro" id="IPR050832">
    <property type="entry name" value="Bact_Acetyltransf"/>
</dbReference>
<dbReference type="OrthoDB" id="1821130at2"/>
<dbReference type="PANTHER" id="PTHR43877:SF2">
    <property type="entry name" value="AMINOALKYLPHOSPHONATE N-ACETYLTRANSFERASE-RELATED"/>
    <property type="match status" value="1"/>
</dbReference>
<evidence type="ECO:0000313" key="4">
    <source>
        <dbReference type="EMBL" id="SDK48215.1"/>
    </source>
</evidence>
<feature type="domain" description="N-acetyltransferase" evidence="3">
    <location>
        <begin position="1"/>
        <end position="140"/>
    </location>
</feature>
<dbReference type="AlphaFoldDB" id="A0A1G9CA28"/>
<evidence type="ECO:0000259" key="3">
    <source>
        <dbReference type="PROSITE" id="PS51186"/>
    </source>
</evidence>
<keyword evidence="2" id="KW-0012">Acyltransferase</keyword>
<accession>A0A1G9CA28</accession>
<dbReference type="SUPFAM" id="SSF55729">
    <property type="entry name" value="Acyl-CoA N-acyltransferases (Nat)"/>
    <property type="match status" value="1"/>
</dbReference>
<protein>
    <submittedName>
        <fullName evidence="4">Acetyltransferase (GNAT) family protein</fullName>
    </submittedName>
</protein>
<dbReference type="EMBL" id="FNGA01000001">
    <property type="protein sequence ID" value="SDK48215.1"/>
    <property type="molecule type" value="Genomic_DNA"/>
</dbReference>
<dbReference type="Pfam" id="PF00583">
    <property type="entry name" value="Acetyltransf_1"/>
    <property type="match status" value="1"/>
</dbReference>
<dbReference type="STRING" id="246191.SAMN05660337_0592"/>
<dbReference type="InterPro" id="IPR000182">
    <property type="entry name" value="GNAT_dom"/>
</dbReference>
<gene>
    <name evidence="4" type="ORF">SAMN05660337_0592</name>
</gene>
<dbReference type="RefSeq" id="WP_092158062.1">
    <property type="nucleotide sequence ID" value="NZ_FNGA01000001.1"/>
</dbReference>
<dbReference type="Proteomes" id="UP000199053">
    <property type="component" value="Unassembled WGS sequence"/>
</dbReference>
<keyword evidence="5" id="KW-1185">Reference proteome</keyword>
<reference evidence="5" key="1">
    <citation type="submission" date="2016-10" db="EMBL/GenBank/DDBJ databases">
        <authorList>
            <person name="Varghese N."/>
            <person name="Submissions S."/>
        </authorList>
    </citation>
    <scope>NUCLEOTIDE SEQUENCE [LARGE SCALE GENOMIC DNA]</scope>
    <source>
        <strain evidence="5">DSM 16995</strain>
    </source>
</reference>
<dbReference type="InterPro" id="IPR016181">
    <property type="entry name" value="Acyl_CoA_acyltransferase"/>
</dbReference>
<dbReference type="PANTHER" id="PTHR43877">
    <property type="entry name" value="AMINOALKYLPHOSPHONATE N-ACETYLTRANSFERASE-RELATED-RELATED"/>
    <property type="match status" value="1"/>
</dbReference>
<dbReference type="PROSITE" id="PS51186">
    <property type="entry name" value="GNAT"/>
    <property type="match status" value="1"/>
</dbReference>
<name>A0A1G9CA28_9BACT</name>
<dbReference type="NCBIfam" id="NF002959">
    <property type="entry name" value="PRK03624.1"/>
    <property type="match status" value="1"/>
</dbReference>
<sequence>MQVREFKQEDEEKVIELWKKCNLVAPWNDPKNDIRRKMIIDPDLFLVGIYKNEIVATVMGGYEGHRGWINYLAVSPKVQKKGFAKKIMNCVEDRIKAKGCPKINLQVRKTNTEVLAFYQGLGYEIDNVIGLGKRLVSDEE</sequence>